<dbReference type="InterPro" id="IPR033904">
    <property type="entry name" value="Trans_IPPS_HH"/>
</dbReference>
<dbReference type="Proteomes" id="UP001196870">
    <property type="component" value="Unassembled WGS sequence"/>
</dbReference>
<evidence type="ECO:0000313" key="3">
    <source>
        <dbReference type="Proteomes" id="UP001196870"/>
    </source>
</evidence>
<dbReference type="Pfam" id="PF00494">
    <property type="entry name" value="SQS_PSY"/>
    <property type="match status" value="1"/>
</dbReference>
<reference evidence="3" key="1">
    <citation type="journal article" date="2021" name="Syst. Appl. Microbiol.">
        <title>Roseomonas hellenica sp. nov., isolated from roots of wild-growing Alkanna tinctoria.</title>
        <authorList>
            <person name="Rat A."/>
            <person name="Naranjo H.D."/>
            <person name="Lebbe L."/>
            <person name="Cnockaert M."/>
            <person name="Krigas N."/>
            <person name="Grigoriadou K."/>
            <person name="Maloupa E."/>
            <person name="Willems A."/>
        </authorList>
    </citation>
    <scope>NUCLEOTIDE SEQUENCE [LARGE SCALE GENOMIC DNA]</scope>
    <source>
        <strain evidence="3">LMG 31523</strain>
    </source>
</reference>
<evidence type="ECO:0000313" key="2">
    <source>
        <dbReference type="EMBL" id="MBR0664737.1"/>
    </source>
</evidence>
<dbReference type="InterPro" id="IPR019845">
    <property type="entry name" value="Squalene/phytoene_synthase_CS"/>
</dbReference>
<accession>A0ABS5EWR7</accession>
<dbReference type="PANTHER" id="PTHR31480">
    <property type="entry name" value="BIFUNCTIONAL LYCOPENE CYCLASE/PHYTOENE SYNTHASE"/>
    <property type="match status" value="1"/>
</dbReference>
<proteinExistence type="predicted"/>
<keyword evidence="3" id="KW-1185">Reference proteome</keyword>
<dbReference type="SFLD" id="SFLDG01212">
    <property type="entry name" value="Phytoene_synthase_like"/>
    <property type="match status" value="1"/>
</dbReference>
<protein>
    <submittedName>
        <fullName evidence="2">Phytoene/squalene synthase family protein</fullName>
    </submittedName>
</protein>
<dbReference type="PROSITE" id="PS01045">
    <property type="entry name" value="SQUALEN_PHYTOEN_SYN_2"/>
    <property type="match status" value="1"/>
</dbReference>
<dbReference type="RefSeq" id="WP_281417329.1">
    <property type="nucleotide sequence ID" value="NZ_JAAGBB010000010.1"/>
</dbReference>
<organism evidence="2 3">
    <name type="scientific">Plastoroseomonas hellenica</name>
    <dbReference type="NCBI Taxonomy" id="2687306"/>
    <lineage>
        <taxon>Bacteria</taxon>
        <taxon>Pseudomonadati</taxon>
        <taxon>Pseudomonadota</taxon>
        <taxon>Alphaproteobacteria</taxon>
        <taxon>Acetobacterales</taxon>
        <taxon>Acetobacteraceae</taxon>
        <taxon>Plastoroseomonas</taxon>
    </lineage>
</organism>
<evidence type="ECO:0000256" key="1">
    <source>
        <dbReference type="ARBA" id="ARBA00022679"/>
    </source>
</evidence>
<name>A0ABS5EWR7_9PROT</name>
<comment type="caution">
    <text evidence="2">The sequence shown here is derived from an EMBL/GenBank/DDBJ whole genome shotgun (WGS) entry which is preliminary data.</text>
</comment>
<keyword evidence="1" id="KW-0808">Transferase</keyword>
<dbReference type="SUPFAM" id="SSF48576">
    <property type="entry name" value="Terpenoid synthases"/>
    <property type="match status" value="1"/>
</dbReference>
<dbReference type="SFLD" id="SFLDG01018">
    <property type="entry name" value="Squalene/Phytoene_Synthase_Lik"/>
    <property type="match status" value="1"/>
</dbReference>
<gene>
    <name evidence="2" type="ORF">GXW71_10280</name>
</gene>
<dbReference type="InterPro" id="IPR002060">
    <property type="entry name" value="Squ/phyt_synthse"/>
</dbReference>
<dbReference type="EMBL" id="JAAGBB010000010">
    <property type="protein sequence ID" value="MBR0664737.1"/>
    <property type="molecule type" value="Genomic_DNA"/>
</dbReference>
<dbReference type="PROSITE" id="PS01044">
    <property type="entry name" value="SQUALEN_PHYTOEN_SYN_1"/>
    <property type="match status" value="1"/>
</dbReference>
<dbReference type="SFLD" id="SFLDS00005">
    <property type="entry name" value="Isoprenoid_Synthase_Type_I"/>
    <property type="match status" value="1"/>
</dbReference>
<dbReference type="InterPro" id="IPR044843">
    <property type="entry name" value="Trans_IPPS_bact-type"/>
</dbReference>
<dbReference type="CDD" id="cd00683">
    <property type="entry name" value="Trans_IPPS_HH"/>
    <property type="match status" value="1"/>
</dbReference>
<sequence length="311" mass="34153">MSDAVLAHSAAALTRGSSSFALASRLFDRELRQDVRHLYAWCRHCDDAIDGQDHGMGMAPPPAEEQRNRLRQLRLLTEAALDGKPVAEPAFAAFQRVAVKHCLQREWPMALLDGFAVDVQGEEFGSVEDTLAYCWRVAGVVGVMMAAIMGTRDPAALRRAQDLGIAFQLTNICRDLLEDAAQGRLYLPRERLDAAGVAIASGLLLDAGRRAAIFPAVREMLTLAEAYYASARIGLRALPFRAALAVAVARALYREIGRRILRQGPAALEQRMRVPAHAKAWLLVRGVAAAVASRWERLAPFPPRPPLWSMI</sequence>
<dbReference type="Gene3D" id="1.10.600.10">
    <property type="entry name" value="Farnesyl Diphosphate Synthase"/>
    <property type="match status" value="1"/>
</dbReference>
<dbReference type="InterPro" id="IPR008949">
    <property type="entry name" value="Isoprenoid_synthase_dom_sf"/>
</dbReference>